<evidence type="ECO:0000313" key="1">
    <source>
        <dbReference type="EMBL" id="EFF79250.1"/>
    </source>
</evidence>
<protein>
    <submittedName>
        <fullName evidence="1">Uncharacterized protein</fullName>
    </submittedName>
</protein>
<reference evidence="1 2" key="1">
    <citation type="submission" date="2009-10" db="EMBL/GenBank/DDBJ databases">
        <authorList>
            <person name="Weinstock G."/>
            <person name="Sodergren E."/>
            <person name="Clifton S."/>
            <person name="Fulton L."/>
            <person name="Fulton B."/>
            <person name="Courtney L."/>
            <person name="Fronick C."/>
            <person name="Harrison M."/>
            <person name="Strong C."/>
            <person name="Farmer C."/>
            <person name="Delahaunty K."/>
            <person name="Markovic C."/>
            <person name="Hall O."/>
            <person name="Minx P."/>
            <person name="Tomlinson C."/>
            <person name="Mitreva M."/>
            <person name="Nelson J."/>
            <person name="Hou S."/>
            <person name="Wollam A."/>
            <person name="Pepin K.H."/>
            <person name="Johnson M."/>
            <person name="Bhonagiri V."/>
            <person name="Nash W.E."/>
            <person name="Warren W."/>
            <person name="Chinwalla A."/>
            <person name="Mardis E.R."/>
            <person name="Wilson R.K."/>
        </authorList>
    </citation>
    <scope>NUCLEOTIDE SEQUENCE [LARGE SCALE GENOMIC DNA]</scope>
    <source>
        <strain evidence="1 2">F0309</strain>
    </source>
</reference>
<gene>
    <name evidence="1" type="ORF">HMPREF0970_01796</name>
</gene>
<dbReference type="HOGENOM" id="CLU_3303452_0_0_11"/>
<accession>D4U0Q4</accession>
<proteinExistence type="predicted"/>
<dbReference type="EMBL" id="ACYT02000070">
    <property type="protein sequence ID" value="EFF79250.1"/>
    <property type="molecule type" value="Genomic_DNA"/>
</dbReference>
<comment type="caution">
    <text evidence="1">The sequence shown here is derived from an EMBL/GenBank/DDBJ whole genome shotgun (WGS) entry which is preliminary data.</text>
</comment>
<name>D4U0Q4_9ACTO</name>
<sequence>MVNPFAGGERITREGVDEQYPWVETHSIRRSGERSQRRY</sequence>
<dbReference type="AlphaFoldDB" id="D4U0Q4"/>
<evidence type="ECO:0000313" key="2">
    <source>
        <dbReference type="Proteomes" id="UP000003150"/>
    </source>
</evidence>
<organism evidence="1 2">
    <name type="scientific">Schaalia odontolytica F0309</name>
    <dbReference type="NCBI Taxonomy" id="649742"/>
    <lineage>
        <taxon>Bacteria</taxon>
        <taxon>Bacillati</taxon>
        <taxon>Actinomycetota</taxon>
        <taxon>Actinomycetes</taxon>
        <taxon>Actinomycetales</taxon>
        <taxon>Actinomycetaceae</taxon>
        <taxon>Schaalia</taxon>
    </lineage>
</organism>
<dbReference type="Proteomes" id="UP000003150">
    <property type="component" value="Unassembled WGS sequence"/>
</dbReference>